<feature type="transmembrane region" description="Helical" evidence="7">
    <location>
        <begin position="103"/>
        <end position="127"/>
    </location>
</feature>
<dbReference type="Gene3D" id="2.30.30.60">
    <property type="match status" value="1"/>
</dbReference>
<evidence type="ECO:0000256" key="2">
    <source>
        <dbReference type="ARBA" id="ARBA00008017"/>
    </source>
</evidence>
<protein>
    <submittedName>
        <fullName evidence="11">Mechanosensitive ion channel protein</fullName>
    </submittedName>
</protein>
<comment type="similarity">
    <text evidence="2">Belongs to the MscS (TC 1.A.23) family.</text>
</comment>
<dbReference type="Gene3D" id="1.10.287.1260">
    <property type="match status" value="1"/>
</dbReference>
<keyword evidence="3" id="KW-1003">Cell membrane</keyword>
<dbReference type="Gene3D" id="3.30.70.100">
    <property type="match status" value="1"/>
</dbReference>
<name>A0A5J4G1H2_9FLAO</name>
<evidence type="ECO:0000256" key="4">
    <source>
        <dbReference type="ARBA" id="ARBA00022692"/>
    </source>
</evidence>
<dbReference type="InterPro" id="IPR045275">
    <property type="entry name" value="MscS_archaea/bacteria_type"/>
</dbReference>
<dbReference type="OrthoDB" id="9809206at2"/>
<feature type="transmembrane region" description="Helical" evidence="7">
    <location>
        <begin position="72"/>
        <end position="91"/>
    </location>
</feature>
<gene>
    <name evidence="11" type="primary">mscS</name>
    <name evidence="11" type="ORF">ULMS_18940</name>
</gene>
<evidence type="ECO:0000313" key="12">
    <source>
        <dbReference type="Proteomes" id="UP000326994"/>
    </source>
</evidence>
<dbReference type="Pfam" id="PF21088">
    <property type="entry name" value="MS_channel_1st"/>
    <property type="match status" value="1"/>
</dbReference>
<evidence type="ECO:0000256" key="5">
    <source>
        <dbReference type="ARBA" id="ARBA00022989"/>
    </source>
</evidence>
<dbReference type="SUPFAM" id="SSF82861">
    <property type="entry name" value="Mechanosensitive channel protein MscS (YggB), transmembrane region"/>
    <property type="match status" value="1"/>
</dbReference>
<dbReference type="InterPro" id="IPR049142">
    <property type="entry name" value="MS_channel_1st"/>
</dbReference>
<sequence>MLIQELSNVTDQSIDYLEKGKNMLIDYGPKVLSAIGLLVIGMFIIKKILGVVKRKSEGGRLDKTIAKFLLSLLRYALTIFLIMTCLGLLGFESTALAGVLAGLALGVGLALQGSLSNVAGGLLIMVLKPYKLGDLIEGQGEIGNVKEIDIFTTKIITPQNKLVVIPNGAMSNGNITNYTTQGVLKVFHTIGVSYDADIKQTKNVLMKVLTDQEKVLDSPTPLVEVAALNDSSVDFAVRPACRTEDYWDVYFTTLEKAKIALDAAGIEIPYPHSVEIQKDGN</sequence>
<keyword evidence="12" id="KW-1185">Reference proteome</keyword>
<dbReference type="Proteomes" id="UP000326994">
    <property type="component" value="Unassembled WGS sequence"/>
</dbReference>
<dbReference type="InterPro" id="IPR049278">
    <property type="entry name" value="MS_channel_C"/>
</dbReference>
<evidence type="ECO:0000313" key="11">
    <source>
        <dbReference type="EMBL" id="GEQ86386.1"/>
    </source>
</evidence>
<feature type="domain" description="Mechanosensitive ion channel MscS C-terminal" evidence="9">
    <location>
        <begin position="189"/>
        <end position="268"/>
    </location>
</feature>
<evidence type="ECO:0000256" key="7">
    <source>
        <dbReference type="SAM" id="Phobius"/>
    </source>
</evidence>
<evidence type="ECO:0000256" key="6">
    <source>
        <dbReference type="ARBA" id="ARBA00023136"/>
    </source>
</evidence>
<dbReference type="AlphaFoldDB" id="A0A5J4G1H2"/>
<dbReference type="SUPFAM" id="SSF50182">
    <property type="entry name" value="Sm-like ribonucleoproteins"/>
    <property type="match status" value="1"/>
</dbReference>
<accession>A0A5J4G1H2</accession>
<keyword evidence="6 7" id="KW-0472">Membrane</keyword>
<evidence type="ECO:0000259" key="10">
    <source>
        <dbReference type="Pfam" id="PF21088"/>
    </source>
</evidence>
<evidence type="ECO:0000256" key="3">
    <source>
        <dbReference type="ARBA" id="ARBA00022475"/>
    </source>
</evidence>
<dbReference type="Pfam" id="PF05552">
    <property type="entry name" value="MS_channel_1st_1"/>
    <property type="match status" value="1"/>
</dbReference>
<dbReference type="InterPro" id="IPR006685">
    <property type="entry name" value="MscS_channel_2nd"/>
</dbReference>
<proteinExistence type="inferred from homology"/>
<reference evidence="11 12" key="1">
    <citation type="submission" date="2019-08" db="EMBL/GenBank/DDBJ databases">
        <title>Ulvibacter marinistellae sp. nov., isolated from a starfish, Patiria pectinifera.</title>
        <authorList>
            <person name="Kawano K."/>
            <person name="Ushijima N."/>
            <person name="Kihara M."/>
            <person name="Itoh H."/>
        </authorList>
    </citation>
    <scope>NUCLEOTIDE SEQUENCE [LARGE SCALE GENOMIC DNA]</scope>
    <source>
        <strain evidence="11 12">KK4</strain>
    </source>
</reference>
<dbReference type="PANTHER" id="PTHR30221">
    <property type="entry name" value="SMALL-CONDUCTANCE MECHANOSENSITIVE CHANNEL"/>
    <property type="match status" value="1"/>
</dbReference>
<dbReference type="Pfam" id="PF21082">
    <property type="entry name" value="MS_channel_3rd"/>
    <property type="match status" value="1"/>
</dbReference>
<dbReference type="InterPro" id="IPR011066">
    <property type="entry name" value="MscS_channel_C_sf"/>
</dbReference>
<keyword evidence="4 7" id="KW-0812">Transmembrane</keyword>
<dbReference type="InterPro" id="IPR008910">
    <property type="entry name" value="MSC_TM_helix"/>
</dbReference>
<feature type="domain" description="Mechanosensitive ion channel transmembrane helices 2/3" evidence="10">
    <location>
        <begin position="72"/>
        <end position="112"/>
    </location>
</feature>
<comment type="caution">
    <text evidence="11">The sequence shown here is derived from an EMBL/GenBank/DDBJ whole genome shotgun (WGS) entry which is preliminary data.</text>
</comment>
<dbReference type="PANTHER" id="PTHR30221:SF1">
    <property type="entry name" value="SMALL-CONDUCTANCE MECHANOSENSITIVE CHANNEL"/>
    <property type="match status" value="1"/>
</dbReference>
<dbReference type="InterPro" id="IPR011014">
    <property type="entry name" value="MscS_channel_TM-2"/>
</dbReference>
<dbReference type="Pfam" id="PF00924">
    <property type="entry name" value="MS_channel_2nd"/>
    <property type="match status" value="1"/>
</dbReference>
<keyword evidence="5 7" id="KW-1133">Transmembrane helix</keyword>
<feature type="transmembrane region" description="Helical" evidence="7">
    <location>
        <begin position="31"/>
        <end position="52"/>
    </location>
</feature>
<dbReference type="EMBL" id="BKCF01000003">
    <property type="protein sequence ID" value="GEQ86386.1"/>
    <property type="molecule type" value="Genomic_DNA"/>
</dbReference>
<dbReference type="InterPro" id="IPR010920">
    <property type="entry name" value="LSM_dom_sf"/>
</dbReference>
<dbReference type="GO" id="GO:0008381">
    <property type="term" value="F:mechanosensitive monoatomic ion channel activity"/>
    <property type="evidence" value="ECO:0007669"/>
    <property type="project" value="InterPro"/>
</dbReference>
<dbReference type="RefSeq" id="WP_151894314.1">
    <property type="nucleotide sequence ID" value="NZ_BKCF01000003.1"/>
</dbReference>
<evidence type="ECO:0000259" key="8">
    <source>
        <dbReference type="Pfam" id="PF00924"/>
    </source>
</evidence>
<feature type="domain" description="Mechanosensitive ion channel MscS" evidence="8">
    <location>
        <begin position="114"/>
        <end position="179"/>
    </location>
</feature>
<evidence type="ECO:0000259" key="9">
    <source>
        <dbReference type="Pfam" id="PF21082"/>
    </source>
</evidence>
<comment type="subcellular location">
    <subcellularLocation>
        <location evidence="1">Cell membrane</location>
        <topology evidence="1">Multi-pass membrane protein</topology>
    </subcellularLocation>
</comment>
<evidence type="ECO:0000256" key="1">
    <source>
        <dbReference type="ARBA" id="ARBA00004651"/>
    </source>
</evidence>
<dbReference type="GO" id="GO:0005886">
    <property type="term" value="C:plasma membrane"/>
    <property type="evidence" value="ECO:0007669"/>
    <property type="project" value="UniProtKB-SubCell"/>
</dbReference>
<dbReference type="InterPro" id="IPR023408">
    <property type="entry name" value="MscS_beta-dom_sf"/>
</dbReference>
<organism evidence="11 12">
    <name type="scientific">Patiriisocius marinistellae</name>
    <dbReference type="NCBI Taxonomy" id="2494560"/>
    <lineage>
        <taxon>Bacteria</taxon>
        <taxon>Pseudomonadati</taxon>
        <taxon>Bacteroidota</taxon>
        <taxon>Flavobacteriia</taxon>
        <taxon>Flavobacteriales</taxon>
        <taxon>Flavobacteriaceae</taxon>
        <taxon>Patiriisocius</taxon>
    </lineage>
</organism>
<dbReference type="SUPFAM" id="SSF82689">
    <property type="entry name" value="Mechanosensitive channel protein MscS (YggB), C-terminal domain"/>
    <property type="match status" value="1"/>
</dbReference>